<feature type="domain" description="Isochorismatase-like" evidence="8">
    <location>
        <begin position="7"/>
        <end position="193"/>
    </location>
</feature>
<evidence type="ECO:0000256" key="1">
    <source>
        <dbReference type="ARBA" id="ARBA00006336"/>
    </source>
</evidence>
<evidence type="ECO:0000256" key="4">
    <source>
        <dbReference type="ARBA" id="ARBA00022801"/>
    </source>
</evidence>
<evidence type="ECO:0000313" key="10">
    <source>
        <dbReference type="Proteomes" id="UP000475214"/>
    </source>
</evidence>
<dbReference type="Gene3D" id="3.40.50.850">
    <property type="entry name" value="Isochorismatase-like"/>
    <property type="match status" value="1"/>
</dbReference>
<keyword evidence="2" id="KW-0662">Pyridine nucleotide biosynthesis</keyword>
<dbReference type="PANTHER" id="PTHR11080">
    <property type="entry name" value="PYRAZINAMIDASE/NICOTINAMIDASE"/>
    <property type="match status" value="1"/>
</dbReference>
<evidence type="ECO:0000256" key="3">
    <source>
        <dbReference type="ARBA" id="ARBA00022723"/>
    </source>
</evidence>
<dbReference type="InterPro" id="IPR052347">
    <property type="entry name" value="Isochorismatase_Nicotinamidase"/>
</dbReference>
<dbReference type="PANTHER" id="PTHR11080:SF2">
    <property type="entry name" value="LD05707P"/>
    <property type="match status" value="1"/>
</dbReference>
<protein>
    <recommendedName>
        <fullName evidence="6">nicotinamidase</fullName>
        <ecNumber evidence="6">3.5.1.19</ecNumber>
    </recommendedName>
    <alternativeName>
        <fullName evidence="7">Nicotinamide deamidase</fullName>
    </alternativeName>
</protein>
<comment type="similarity">
    <text evidence="1">Belongs to the isochorismatase family.</text>
</comment>
<comment type="pathway">
    <text evidence="5">Cofactor biosynthesis; nicotinate biosynthesis; nicotinate from nicotinamide: step 1/1.</text>
</comment>
<comment type="caution">
    <text evidence="9">The sequence shown here is derived from an EMBL/GenBank/DDBJ whole genome shotgun (WGS) entry which is preliminary data.</text>
</comment>
<dbReference type="SUPFAM" id="SSF52499">
    <property type="entry name" value="Isochorismatase-like hydrolases"/>
    <property type="match status" value="1"/>
</dbReference>
<proteinExistence type="inferred from homology"/>
<evidence type="ECO:0000256" key="2">
    <source>
        <dbReference type="ARBA" id="ARBA00022642"/>
    </source>
</evidence>
<dbReference type="InterPro" id="IPR036380">
    <property type="entry name" value="Isochorismatase-like_sf"/>
</dbReference>
<dbReference type="Pfam" id="PF00857">
    <property type="entry name" value="Isochorismatase"/>
    <property type="match status" value="1"/>
</dbReference>
<dbReference type="GO" id="GO:0019363">
    <property type="term" value="P:pyridine nucleotide biosynthetic process"/>
    <property type="evidence" value="ECO:0007669"/>
    <property type="project" value="UniProtKB-KW"/>
</dbReference>
<reference evidence="9 10" key="1">
    <citation type="submission" date="2020-02" db="EMBL/GenBank/DDBJ databases">
        <authorList>
            <person name="Li X.-J."/>
            <person name="Han X.-M."/>
        </authorList>
    </citation>
    <scope>NUCLEOTIDE SEQUENCE [LARGE SCALE GENOMIC DNA]</scope>
    <source>
        <strain evidence="9 10">CCTCC AB 2017055</strain>
    </source>
</reference>
<sequence length="194" mass="20653">MTYDSQTALVVVDVQNDFADPDGNLYVSGGDEAIEAINREIDAATQAGALVVYTQDWHPPSTPHFEKDGGTWPTHCVRDTWGAQLHPALRVVDGPVVRKGTGGEDGYSGFSVRDPESGAEARTELEGILHARQVNQVVVVGLAQDVCVKETVLDAQRLGFASTVIADATRPVDLQPGDGERALSQMTTAGAVVR</sequence>
<evidence type="ECO:0000256" key="7">
    <source>
        <dbReference type="ARBA" id="ARBA00043224"/>
    </source>
</evidence>
<name>A0A6L9S3N4_9ACTN</name>
<dbReference type="GO" id="GO:0046872">
    <property type="term" value="F:metal ion binding"/>
    <property type="evidence" value="ECO:0007669"/>
    <property type="project" value="UniProtKB-KW"/>
</dbReference>
<evidence type="ECO:0000256" key="6">
    <source>
        <dbReference type="ARBA" id="ARBA00039017"/>
    </source>
</evidence>
<dbReference type="InterPro" id="IPR000868">
    <property type="entry name" value="Isochorismatase-like_dom"/>
</dbReference>
<keyword evidence="3" id="KW-0479">Metal-binding</keyword>
<accession>A0A6L9S3N4</accession>
<dbReference type="AlphaFoldDB" id="A0A6L9S3N4"/>
<organism evidence="9 10">
    <name type="scientific">Phytoactinopolyspora halotolerans</name>
    <dbReference type="NCBI Taxonomy" id="1981512"/>
    <lineage>
        <taxon>Bacteria</taxon>
        <taxon>Bacillati</taxon>
        <taxon>Actinomycetota</taxon>
        <taxon>Actinomycetes</taxon>
        <taxon>Jiangellales</taxon>
        <taxon>Jiangellaceae</taxon>
        <taxon>Phytoactinopolyspora</taxon>
    </lineage>
</organism>
<keyword evidence="4" id="KW-0378">Hydrolase</keyword>
<keyword evidence="10" id="KW-1185">Reference proteome</keyword>
<evidence type="ECO:0000259" key="8">
    <source>
        <dbReference type="Pfam" id="PF00857"/>
    </source>
</evidence>
<gene>
    <name evidence="9" type="ORF">G1H10_00165</name>
</gene>
<dbReference type="EMBL" id="JAAGOA010000001">
    <property type="protein sequence ID" value="NED98579.1"/>
    <property type="molecule type" value="Genomic_DNA"/>
</dbReference>
<evidence type="ECO:0000256" key="5">
    <source>
        <dbReference type="ARBA" id="ARBA00037900"/>
    </source>
</evidence>
<dbReference type="GO" id="GO:0008936">
    <property type="term" value="F:nicotinamidase activity"/>
    <property type="evidence" value="ECO:0007669"/>
    <property type="project" value="UniProtKB-EC"/>
</dbReference>
<evidence type="ECO:0000313" key="9">
    <source>
        <dbReference type="EMBL" id="NED98579.1"/>
    </source>
</evidence>
<dbReference type="EC" id="3.5.1.19" evidence="6"/>
<dbReference type="Proteomes" id="UP000475214">
    <property type="component" value="Unassembled WGS sequence"/>
</dbReference>